<dbReference type="InterPro" id="IPR036396">
    <property type="entry name" value="Cyt_P450_sf"/>
</dbReference>
<organism evidence="15 16">
    <name type="scientific">Acanthoscelides obtectus</name>
    <name type="common">Bean weevil</name>
    <name type="synonym">Bruchus obtectus</name>
    <dbReference type="NCBI Taxonomy" id="200917"/>
    <lineage>
        <taxon>Eukaryota</taxon>
        <taxon>Metazoa</taxon>
        <taxon>Ecdysozoa</taxon>
        <taxon>Arthropoda</taxon>
        <taxon>Hexapoda</taxon>
        <taxon>Insecta</taxon>
        <taxon>Pterygota</taxon>
        <taxon>Neoptera</taxon>
        <taxon>Endopterygota</taxon>
        <taxon>Coleoptera</taxon>
        <taxon>Polyphaga</taxon>
        <taxon>Cucujiformia</taxon>
        <taxon>Chrysomeloidea</taxon>
        <taxon>Chrysomelidae</taxon>
        <taxon>Bruchinae</taxon>
        <taxon>Bruchini</taxon>
        <taxon>Acanthoscelides</taxon>
    </lineage>
</organism>
<dbReference type="GO" id="GO:0004497">
    <property type="term" value="F:monooxygenase activity"/>
    <property type="evidence" value="ECO:0007669"/>
    <property type="project" value="UniProtKB-KW"/>
</dbReference>
<keyword evidence="11 14" id="KW-0503">Monooxygenase</keyword>
<keyword evidence="7" id="KW-0256">Endoplasmic reticulum</keyword>
<comment type="cofactor">
    <cofactor evidence="1 13">
        <name>heme</name>
        <dbReference type="ChEBI" id="CHEBI:30413"/>
    </cofactor>
</comment>
<dbReference type="InterPro" id="IPR001128">
    <property type="entry name" value="Cyt_P450"/>
</dbReference>
<evidence type="ECO:0000256" key="7">
    <source>
        <dbReference type="ARBA" id="ARBA00022824"/>
    </source>
</evidence>
<reference evidence="15" key="1">
    <citation type="submission" date="2022-03" db="EMBL/GenBank/DDBJ databases">
        <authorList>
            <person name="Sayadi A."/>
        </authorList>
    </citation>
    <scope>NUCLEOTIDE SEQUENCE</scope>
</reference>
<keyword evidence="16" id="KW-1185">Reference proteome</keyword>
<dbReference type="CDD" id="cd11056">
    <property type="entry name" value="CYP6-like"/>
    <property type="match status" value="1"/>
</dbReference>
<dbReference type="GO" id="GO:0005506">
    <property type="term" value="F:iron ion binding"/>
    <property type="evidence" value="ECO:0007669"/>
    <property type="project" value="InterPro"/>
</dbReference>
<dbReference type="InterPro" id="IPR002401">
    <property type="entry name" value="Cyt_P450_E_grp-I"/>
</dbReference>
<evidence type="ECO:0000256" key="1">
    <source>
        <dbReference type="ARBA" id="ARBA00001971"/>
    </source>
</evidence>
<evidence type="ECO:0000256" key="3">
    <source>
        <dbReference type="ARBA" id="ARBA00004406"/>
    </source>
</evidence>
<evidence type="ECO:0000256" key="12">
    <source>
        <dbReference type="ARBA" id="ARBA00023136"/>
    </source>
</evidence>
<gene>
    <name evidence="15" type="ORF">ACAOBT_LOCUS33783</name>
</gene>
<evidence type="ECO:0000256" key="14">
    <source>
        <dbReference type="RuleBase" id="RU000461"/>
    </source>
</evidence>
<dbReference type="Proteomes" id="UP001152888">
    <property type="component" value="Unassembled WGS sequence"/>
</dbReference>
<evidence type="ECO:0000256" key="5">
    <source>
        <dbReference type="ARBA" id="ARBA00022617"/>
    </source>
</evidence>
<keyword evidence="10 13" id="KW-0408">Iron</keyword>
<keyword evidence="12" id="KW-0472">Membrane</keyword>
<accession>A0A9P0Q7R4</accession>
<proteinExistence type="inferred from homology"/>
<dbReference type="Gene3D" id="1.10.630.10">
    <property type="entry name" value="Cytochrome P450"/>
    <property type="match status" value="1"/>
</dbReference>
<feature type="binding site" description="axial binding residue" evidence="13">
    <location>
        <position position="470"/>
    </location>
    <ligand>
        <name>heme</name>
        <dbReference type="ChEBI" id="CHEBI:30413"/>
    </ligand>
    <ligandPart>
        <name>Fe</name>
        <dbReference type="ChEBI" id="CHEBI:18248"/>
    </ligandPart>
</feature>
<dbReference type="PROSITE" id="PS00086">
    <property type="entry name" value="CYTOCHROME_P450"/>
    <property type="match status" value="1"/>
</dbReference>
<dbReference type="GO" id="GO:0020037">
    <property type="term" value="F:heme binding"/>
    <property type="evidence" value="ECO:0007669"/>
    <property type="project" value="InterPro"/>
</dbReference>
<name>A0A9P0Q7R4_ACAOB</name>
<comment type="subcellular location">
    <subcellularLocation>
        <location evidence="3">Endoplasmic reticulum membrane</location>
        <topology evidence="3">Peripheral membrane protein</topology>
    </subcellularLocation>
    <subcellularLocation>
        <location evidence="2">Microsome membrane</location>
        <topology evidence="2">Peripheral membrane protein</topology>
    </subcellularLocation>
</comment>
<dbReference type="OrthoDB" id="2789670at2759"/>
<keyword evidence="8" id="KW-0492">Microsome</keyword>
<comment type="caution">
    <text evidence="15">The sequence shown here is derived from an EMBL/GenBank/DDBJ whole genome shotgun (WGS) entry which is preliminary data.</text>
</comment>
<keyword evidence="9 14" id="KW-0560">Oxidoreductase</keyword>
<comment type="similarity">
    <text evidence="4 14">Belongs to the cytochrome P450 family.</text>
</comment>
<dbReference type="Pfam" id="PF00067">
    <property type="entry name" value="p450"/>
    <property type="match status" value="1"/>
</dbReference>
<keyword evidence="5 13" id="KW-0349">Heme</keyword>
<evidence type="ECO:0000256" key="10">
    <source>
        <dbReference type="ARBA" id="ARBA00023004"/>
    </source>
</evidence>
<dbReference type="GO" id="GO:0016705">
    <property type="term" value="F:oxidoreductase activity, acting on paired donors, with incorporation or reduction of molecular oxygen"/>
    <property type="evidence" value="ECO:0007669"/>
    <property type="project" value="InterPro"/>
</dbReference>
<dbReference type="SUPFAM" id="SSF48264">
    <property type="entry name" value="Cytochrome P450"/>
    <property type="match status" value="1"/>
</dbReference>
<keyword evidence="6 13" id="KW-0479">Metal-binding</keyword>
<dbReference type="GO" id="GO:0005789">
    <property type="term" value="C:endoplasmic reticulum membrane"/>
    <property type="evidence" value="ECO:0007669"/>
    <property type="project" value="UniProtKB-SubCell"/>
</dbReference>
<dbReference type="PANTHER" id="PTHR24292:SF54">
    <property type="entry name" value="CYP9F3-RELATED"/>
    <property type="match status" value="1"/>
</dbReference>
<dbReference type="FunFam" id="1.10.630.10:FF:000042">
    <property type="entry name" value="Cytochrome P450"/>
    <property type="match status" value="1"/>
</dbReference>
<evidence type="ECO:0000256" key="9">
    <source>
        <dbReference type="ARBA" id="ARBA00023002"/>
    </source>
</evidence>
<evidence type="ECO:0000256" key="2">
    <source>
        <dbReference type="ARBA" id="ARBA00004174"/>
    </source>
</evidence>
<dbReference type="PANTHER" id="PTHR24292">
    <property type="entry name" value="CYTOCHROME P450"/>
    <property type="match status" value="1"/>
</dbReference>
<evidence type="ECO:0000256" key="4">
    <source>
        <dbReference type="ARBA" id="ARBA00010617"/>
    </source>
</evidence>
<protein>
    <recommendedName>
        <fullName evidence="17">Cytochrome P450</fullName>
    </recommendedName>
</protein>
<dbReference type="AlphaFoldDB" id="A0A9P0Q7R4"/>
<dbReference type="EMBL" id="CAKOFQ010008399">
    <property type="protein sequence ID" value="CAH2013953.1"/>
    <property type="molecule type" value="Genomic_DNA"/>
</dbReference>
<dbReference type="PRINTS" id="PR00385">
    <property type="entry name" value="P450"/>
</dbReference>
<sequence>MILLLFGIAIIATLFYYYCIKPMSYWKNLGVQQTEPIWFFGDSWRNILRYQNVLELIDYLYYGSGNGRYGGCYTFTTPTLIIKDPELTKQILVKDFDHFVDHYLFQGSDYDPLWGKNLIALKGEKWREMRSILSPCFTSSKMKAMFKLMLDCAERFTEYFLSLSVAEQTENQAIPLEMKETFTRYATDVVASTAFGVEVDSLNEPNNSFYLMGRRVTSFGFWKAMRFFMNILLPKVCAIFRIRFLDDETMSFFIGVVEETIKVREEKGIVRPDMIHLMMEARKGKPKVEEGAADDETSISHVDVKTPVNITNMDIAAQAMIFFFGGFETSSNLMSFLAYELAADSDVQSKLRTEIEDTWNECNGKLTYEALLKMKYLDMVISETLRKWPVNLATDRLCTKPYTIEPAHPNEKPLHLKKGSYVSFPTYSIQHDPKYFPDPDKFDPERFSSENAHKIVPYTYLPFGGGPRVCIGNRFALLETKTLFFYLLKSFEIVFIEKSCVPLVISKKDFNLVMQGGNWLGFKSLKKGA</sequence>
<dbReference type="InterPro" id="IPR050476">
    <property type="entry name" value="Insect_CytP450_Detox"/>
</dbReference>
<dbReference type="InterPro" id="IPR017972">
    <property type="entry name" value="Cyt_P450_CS"/>
</dbReference>
<evidence type="ECO:0000256" key="6">
    <source>
        <dbReference type="ARBA" id="ARBA00022723"/>
    </source>
</evidence>
<evidence type="ECO:0000256" key="8">
    <source>
        <dbReference type="ARBA" id="ARBA00022848"/>
    </source>
</evidence>
<evidence type="ECO:0000256" key="11">
    <source>
        <dbReference type="ARBA" id="ARBA00023033"/>
    </source>
</evidence>
<evidence type="ECO:0000313" key="16">
    <source>
        <dbReference type="Proteomes" id="UP001152888"/>
    </source>
</evidence>
<evidence type="ECO:0008006" key="17">
    <source>
        <dbReference type="Google" id="ProtNLM"/>
    </source>
</evidence>
<evidence type="ECO:0000256" key="13">
    <source>
        <dbReference type="PIRSR" id="PIRSR602401-1"/>
    </source>
</evidence>
<dbReference type="PRINTS" id="PR00463">
    <property type="entry name" value="EP450I"/>
</dbReference>
<evidence type="ECO:0000313" key="15">
    <source>
        <dbReference type="EMBL" id="CAH2013953.1"/>
    </source>
</evidence>